<keyword evidence="7" id="KW-1185">Reference proteome</keyword>
<comment type="cofactor">
    <cofactor evidence="1">
        <name>heme b</name>
        <dbReference type="ChEBI" id="CHEBI:60344"/>
    </cofactor>
</comment>
<organism evidence="6 7">
    <name type="scientific">Fusarium mangiferae</name>
    <name type="common">Mango malformation disease fungus</name>
    <dbReference type="NCBI Taxonomy" id="192010"/>
    <lineage>
        <taxon>Eukaryota</taxon>
        <taxon>Fungi</taxon>
        <taxon>Dikarya</taxon>
        <taxon>Ascomycota</taxon>
        <taxon>Pezizomycotina</taxon>
        <taxon>Sordariomycetes</taxon>
        <taxon>Hypocreomycetidae</taxon>
        <taxon>Hypocreales</taxon>
        <taxon>Nectriaceae</taxon>
        <taxon>Fusarium</taxon>
        <taxon>Fusarium fujikuroi species complex</taxon>
    </lineage>
</organism>
<evidence type="ECO:0000313" key="6">
    <source>
        <dbReference type="EMBL" id="CVK87935.1"/>
    </source>
</evidence>
<keyword evidence="3" id="KW-0479">Metal-binding</keyword>
<dbReference type="RefSeq" id="XP_041678991.1">
    <property type="nucleotide sequence ID" value="XM_041828094.1"/>
</dbReference>
<dbReference type="Proteomes" id="UP000184255">
    <property type="component" value="Unassembled WGS sequence"/>
</dbReference>
<reference evidence="7" key="1">
    <citation type="journal article" date="2016" name="Genome Biol. Evol.">
        <title>Comparative 'omics' of the Fusarium fujikuroi species complex highlights differences in genetic potential and metabolite synthesis.</title>
        <authorList>
            <person name="Niehaus E.-M."/>
            <person name="Muensterkoetter M."/>
            <person name="Proctor R.H."/>
            <person name="Brown D.W."/>
            <person name="Sharon A."/>
            <person name="Idan Y."/>
            <person name="Oren-Young L."/>
            <person name="Sieber C.M."/>
            <person name="Novak O."/>
            <person name="Pencik A."/>
            <person name="Tarkowska D."/>
            <person name="Hromadova K."/>
            <person name="Freeman S."/>
            <person name="Maymon M."/>
            <person name="Elazar M."/>
            <person name="Youssef S.A."/>
            <person name="El-Shabrawy E.S.M."/>
            <person name="Shalaby A.B.A."/>
            <person name="Houterman P."/>
            <person name="Brock N.L."/>
            <person name="Burkhardt I."/>
            <person name="Tsavkelova E.A."/>
            <person name="Dickschat J.S."/>
            <person name="Galuszka P."/>
            <person name="Gueldener U."/>
            <person name="Tudzynski B."/>
        </authorList>
    </citation>
    <scope>NUCLEOTIDE SEQUENCE [LARGE SCALE GENOMIC DNA]</scope>
    <source>
        <strain evidence="7">MRC7560</strain>
    </source>
</reference>
<dbReference type="AlphaFoldDB" id="A0A1L7SXC1"/>
<dbReference type="InterPro" id="IPR025702">
    <property type="entry name" value="OXD"/>
</dbReference>
<name>A0A1L7SXC1_FUSMA</name>
<evidence type="ECO:0000256" key="3">
    <source>
        <dbReference type="ARBA" id="ARBA00022723"/>
    </source>
</evidence>
<dbReference type="GO" id="GO:0046872">
    <property type="term" value="F:metal ion binding"/>
    <property type="evidence" value="ECO:0007669"/>
    <property type="project" value="UniProtKB-KW"/>
</dbReference>
<dbReference type="EMBL" id="FCQH01000002">
    <property type="protein sequence ID" value="CVK87935.1"/>
    <property type="molecule type" value="Genomic_DNA"/>
</dbReference>
<keyword evidence="2" id="KW-0349">Heme</keyword>
<evidence type="ECO:0008006" key="8">
    <source>
        <dbReference type="Google" id="ProtNLM"/>
    </source>
</evidence>
<evidence type="ECO:0000256" key="1">
    <source>
        <dbReference type="ARBA" id="ARBA00001970"/>
    </source>
</evidence>
<dbReference type="VEuPathDB" id="FungiDB:FMAN_05269"/>
<dbReference type="GeneID" id="65084536"/>
<keyword evidence="4" id="KW-0408">Iron</keyword>
<protein>
    <recommendedName>
        <fullName evidence="8">Aldoxime dehydratase</fullName>
    </recommendedName>
</protein>
<sequence>MFYRAKFQPGDKFIYGIYGIQYQGQSPNSQQLDLIEKFDKLITGQAHLDRIAVPGTDGMSTQIWLSYWWPEAHAKWWSSPAVKQFWDELPEDAGMWREILTATANRVQNACTAELKNGMNGVGEMEPFGDKIGYWGCVRHRIPDVSLGDKLASSLEEMPPRVPETTNIRPGRLMITDLPENICFLVEGQDHSGMSAEEKTLWFEEFDELVSGWMGYLAKDTTANGLFDVRMGHVSDFGTFKTGTPVNLNHNRKIEMFYWQDMSKFERVGRIHRGHVKLRKRWMEVYGPGGEMGDGKGQINLWEETSILRGSDILAEYVGCREGTGFMAFDKSGIIHSQQVA</sequence>
<gene>
    <name evidence="6" type="ORF">FMAN_05269</name>
</gene>
<evidence type="ECO:0000256" key="4">
    <source>
        <dbReference type="ARBA" id="ARBA00023004"/>
    </source>
</evidence>
<dbReference type="Pfam" id="PF13816">
    <property type="entry name" value="Dehydratase_hem"/>
    <property type="match status" value="1"/>
</dbReference>
<accession>A0A1L7SXC1</accession>
<comment type="caution">
    <text evidence="6">The sequence shown here is derived from an EMBL/GenBank/DDBJ whole genome shotgun (WGS) entry which is preliminary data.</text>
</comment>
<dbReference type="GO" id="GO:0016829">
    <property type="term" value="F:lyase activity"/>
    <property type="evidence" value="ECO:0007669"/>
    <property type="project" value="UniProtKB-KW"/>
</dbReference>
<evidence type="ECO:0000256" key="5">
    <source>
        <dbReference type="ARBA" id="ARBA00023239"/>
    </source>
</evidence>
<evidence type="ECO:0000313" key="7">
    <source>
        <dbReference type="Proteomes" id="UP000184255"/>
    </source>
</evidence>
<keyword evidence="5" id="KW-0456">Lyase</keyword>
<evidence type="ECO:0000256" key="2">
    <source>
        <dbReference type="ARBA" id="ARBA00022617"/>
    </source>
</evidence>
<proteinExistence type="predicted"/>